<dbReference type="InterPro" id="IPR050331">
    <property type="entry name" value="Zinc_finger"/>
</dbReference>
<feature type="compositionally biased region" description="Basic and acidic residues" evidence="2">
    <location>
        <begin position="193"/>
        <end position="203"/>
    </location>
</feature>
<dbReference type="Pfam" id="PF00096">
    <property type="entry name" value="zf-C2H2"/>
    <property type="match status" value="3"/>
</dbReference>
<dbReference type="InterPro" id="IPR013087">
    <property type="entry name" value="Znf_C2H2_type"/>
</dbReference>
<dbReference type="SUPFAM" id="SSF57667">
    <property type="entry name" value="beta-beta-alpha zinc fingers"/>
    <property type="match status" value="2"/>
</dbReference>
<dbReference type="SMART" id="SM00355">
    <property type="entry name" value="ZnF_C2H2"/>
    <property type="match status" value="4"/>
</dbReference>
<organism evidence="4 5">
    <name type="scientific">Polyodon spathula</name>
    <name type="common">North American paddlefish</name>
    <name type="synonym">Squalus spathula</name>
    <dbReference type="NCBI Taxonomy" id="7913"/>
    <lineage>
        <taxon>Eukaryota</taxon>
        <taxon>Metazoa</taxon>
        <taxon>Chordata</taxon>
        <taxon>Craniata</taxon>
        <taxon>Vertebrata</taxon>
        <taxon>Euteleostomi</taxon>
        <taxon>Actinopterygii</taxon>
        <taxon>Chondrostei</taxon>
        <taxon>Acipenseriformes</taxon>
        <taxon>Polyodontidae</taxon>
        <taxon>Polyodon</taxon>
    </lineage>
</organism>
<feature type="region of interest" description="Disordered" evidence="2">
    <location>
        <begin position="315"/>
        <end position="335"/>
    </location>
</feature>
<keyword evidence="1" id="KW-0863">Zinc-finger</keyword>
<feature type="non-terminal residue" evidence="4">
    <location>
        <position position="1"/>
    </location>
</feature>
<evidence type="ECO:0000256" key="2">
    <source>
        <dbReference type="SAM" id="MobiDB-lite"/>
    </source>
</evidence>
<feature type="non-terminal residue" evidence="4">
    <location>
        <position position="514"/>
    </location>
</feature>
<dbReference type="EMBL" id="JAAWVQ010047909">
    <property type="protein sequence ID" value="MBN3275098.1"/>
    <property type="molecule type" value="Genomic_DNA"/>
</dbReference>
<feature type="region of interest" description="Disordered" evidence="2">
    <location>
        <begin position="282"/>
        <end position="302"/>
    </location>
</feature>
<name>A0ABS2XM38_POLSP</name>
<evidence type="ECO:0000313" key="4">
    <source>
        <dbReference type="EMBL" id="MBN3275098.1"/>
    </source>
</evidence>
<feature type="region of interest" description="Disordered" evidence="2">
    <location>
        <begin position="349"/>
        <end position="382"/>
    </location>
</feature>
<dbReference type="PROSITE" id="PS00028">
    <property type="entry name" value="ZINC_FINGER_C2H2_1"/>
    <property type="match status" value="3"/>
</dbReference>
<dbReference type="PANTHER" id="PTHR16515:SF60">
    <property type="entry name" value="ZINC FINGER PROTEIN 436"/>
    <property type="match status" value="1"/>
</dbReference>
<evidence type="ECO:0000259" key="3">
    <source>
        <dbReference type="PROSITE" id="PS50157"/>
    </source>
</evidence>
<comment type="caution">
    <text evidence="4">The sequence shown here is derived from an EMBL/GenBank/DDBJ whole genome shotgun (WGS) entry which is preliminary data.</text>
</comment>
<proteinExistence type="predicted"/>
<evidence type="ECO:0000313" key="5">
    <source>
        <dbReference type="Proteomes" id="UP001166093"/>
    </source>
</evidence>
<feature type="compositionally biased region" description="Acidic residues" evidence="2">
    <location>
        <begin position="285"/>
        <end position="300"/>
    </location>
</feature>
<feature type="domain" description="C2H2-type" evidence="3">
    <location>
        <begin position="418"/>
        <end position="445"/>
    </location>
</feature>
<protein>
    <submittedName>
        <fullName evidence="4">ZN500 protein</fullName>
    </submittedName>
</protein>
<feature type="region of interest" description="Disordered" evidence="2">
    <location>
        <begin position="193"/>
        <end position="228"/>
    </location>
</feature>
<sequence>MSILEPGGTPGDTTDLFAVLPDQTLEDSNGVSVLFFPTLGMSLASNQGVTAAELEVDSGDVSRSISKCKVSEFIAETLFRGTETKISDLLTTPKTGIGAAGNPSHFTGHGGGPNLISFPTLLKQLHRIPPDLGENPSNNNYNNNTHSLLLSSSSAGYLSECYIEGDIMEHNGFTLKSYPVLIKLIQTPANRTPLEKASPRVESQEEQSSRGSSDCQNHASKNPLLVPAEPAGCSMQEKISSFQNRDSENRPGFPTLIEVDGLEYLARFRDLRAGYGRIGAGNELATDDAEQTQEGEESIPDPERHSLWDFQMKSQHPSVDPLGLPEERKTRSKTGVIWKTHSTAWEPLDEGILKKEGRKTSKQRPLNPRSFSQTTLPSPSPALAAPERPYFCFACEKRFRRATDLKEHLRVHTGERPFSCPVCCKAFTQASALATHRRIHTGEKPFQCRVCFKRFNSSSNFAKHRRTHSTTREGSPRYPCPFWRRTFREASHHARHLSRVHGGGGGGEEYAVTD</sequence>
<gene>
    <name evidence="4" type="primary">Znf500</name>
    <name evidence="4" type="ORF">GTO93_0020102</name>
</gene>
<dbReference type="PANTHER" id="PTHR16515">
    <property type="entry name" value="PR DOMAIN ZINC FINGER PROTEIN"/>
    <property type="match status" value="1"/>
</dbReference>
<keyword evidence="1" id="KW-0479">Metal-binding</keyword>
<feature type="domain" description="C2H2-type" evidence="3">
    <location>
        <begin position="446"/>
        <end position="473"/>
    </location>
</feature>
<keyword evidence="5" id="KW-1185">Reference proteome</keyword>
<feature type="domain" description="C2H2-type" evidence="3">
    <location>
        <begin position="390"/>
        <end position="417"/>
    </location>
</feature>
<reference evidence="4" key="1">
    <citation type="journal article" date="2021" name="Cell">
        <title>Tracing the genetic footprints of vertebrate landing in non-teleost ray-finned fishes.</title>
        <authorList>
            <person name="Bi X."/>
            <person name="Wang K."/>
            <person name="Yang L."/>
            <person name="Pan H."/>
            <person name="Jiang H."/>
            <person name="Wei Q."/>
            <person name="Fang M."/>
            <person name="Yu H."/>
            <person name="Zhu C."/>
            <person name="Cai Y."/>
            <person name="He Y."/>
            <person name="Gan X."/>
            <person name="Zeng H."/>
            <person name="Yu D."/>
            <person name="Zhu Y."/>
            <person name="Jiang H."/>
            <person name="Qiu Q."/>
            <person name="Yang H."/>
            <person name="Zhang Y.E."/>
            <person name="Wang W."/>
            <person name="Zhu M."/>
            <person name="He S."/>
            <person name="Zhang G."/>
        </authorList>
    </citation>
    <scope>NUCLEOTIDE SEQUENCE</scope>
    <source>
        <strain evidence="4">Pddl_001</strain>
    </source>
</reference>
<dbReference type="PROSITE" id="PS50157">
    <property type="entry name" value="ZINC_FINGER_C2H2_2"/>
    <property type="match status" value="3"/>
</dbReference>
<accession>A0ABS2XM38</accession>
<keyword evidence="1" id="KW-0862">Zinc</keyword>
<dbReference type="Proteomes" id="UP001166093">
    <property type="component" value="Unassembled WGS sequence"/>
</dbReference>
<evidence type="ECO:0000256" key="1">
    <source>
        <dbReference type="PROSITE-ProRule" id="PRU00042"/>
    </source>
</evidence>
<dbReference type="Gene3D" id="3.30.160.60">
    <property type="entry name" value="Classic Zinc Finger"/>
    <property type="match status" value="3"/>
</dbReference>
<dbReference type="InterPro" id="IPR036236">
    <property type="entry name" value="Znf_C2H2_sf"/>
</dbReference>